<evidence type="ECO:0000256" key="4">
    <source>
        <dbReference type="ARBA" id="ARBA00022729"/>
    </source>
</evidence>
<evidence type="ECO:0000256" key="1">
    <source>
        <dbReference type="ARBA" id="ARBA00004613"/>
    </source>
</evidence>
<feature type="transmembrane region" description="Helical" evidence="6">
    <location>
        <begin position="173"/>
        <end position="194"/>
    </location>
</feature>
<feature type="signal peptide" evidence="5">
    <location>
        <begin position="1"/>
        <end position="18"/>
    </location>
</feature>
<keyword evidence="6" id="KW-0472">Membrane</keyword>
<dbReference type="HOGENOM" id="CLU_1351259_0_0_1"/>
<dbReference type="OrthoDB" id="97274at2759"/>
<comment type="function">
    <text evidence="5">Effector that suppresses plant defense responses during pathogen infection.</text>
</comment>
<dbReference type="EMBL" id="JN253899">
    <property type="protein sequence ID" value="AEK80712.1"/>
    <property type="molecule type" value="Genomic_DNA"/>
</dbReference>
<keyword evidence="6" id="KW-0812">Transmembrane</keyword>
<comment type="domain">
    <text evidence="5">The RxLR-dEER motif acts to carry the protein into the host cell cytoplasm through binding to cell surface phosphatidylinositol-3-phosphate.</text>
</comment>
<feature type="chain" id="PRO_5007652771" description="RxLR effector protein" evidence="5">
    <location>
        <begin position="19"/>
        <end position="203"/>
    </location>
</feature>
<keyword evidence="6" id="KW-1133">Transmembrane helix</keyword>
<protein>
    <recommendedName>
        <fullName evidence="5">RxLR effector protein</fullName>
    </recommendedName>
</protein>
<evidence type="ECO:0000256" key="5">
    <source>
        <dbReference type="RuleBase" id="RU367124"/>
    </source>
</evidence>
<comment type="similarity">
    <text evidence="2 5">Belongs to the RxLR effector family.</text>
</comment>
<organism evidence="7">
    <name type="scientific">Phytophthora sojae</name>
    <name type="common">Soybean stem and root rot agent</name>
    <name type="synonym">Phytophthora megasperma f. sp. glycines</name>
    <dbReference type="NCBI Taxonomy" id="67593"/>
    <lineage>
        <taxon>Eukaryota</taxon>
        <taxon>Sar</taxon>
        <taxon>Stramenopiles</taxon>
        <taxon>Oomycota</taxon>
        <taxon>Peronosporomycetes</taxon>
        <taxon>Peronosporales</taxon>
        <taxon>Peronosporaceae</taxon>
        <taxon>Phytophthora</taxon>
    </lineage>
</organism>
<keyword evidence="3 5" id="KW-0964">Secreted</keyword>
<comment type="subcellular location">
    <subcellularLocation>
        <location evidence="1 5">Secreted</location>
    </subcellularLocation>
</comment>
<name>E0W5I2_PHYSO</name>
<dbReference type="InterPro" id="IPR031825">
    <property type="entry name" value="RXLR"/>
</dbReference>
<evidence type="ECO:0000313" key="7">
    <source>
        <dbReference type="EMBL" id="AEK80712.1"/>
    </source>
</evidence>
<evidence type="ECO:0000256" key="2">
    <source>
        <dbReference type="ARBA" id="ARBA00010400"/>
    </source>
</evidence>
<proteinExistence type="inferred from homology"/>
<dbReference type="VEuPathDB" id="FungiDB:PHYSODRAFT_287017"/>
<reference evidence="7" key="1">
    <citation type="journal article" date="2011" name="Plant Cell">
        <title>Transcriptional programming and functional interactions within the Phytophthora sojae RXLR effector repertoire.</title>
        <authorList>
            <person name="Wang Q."/>
            <person name="Han C."/>
            <person name="Ferreira A.O."/>
            <person name="Yu X."/>
            <person name="Ye W."/>
            <person name="Tripathy S."/>
            <person name="Kale S.D."/>
            <person name="Gu B."/>
            <person name="Sheng Y."/>
            <person name="Sui Y."/>
            <person name="Wang X."/>
            <person name="Zhang Z."/>
            <person name="Cheng B."/>
            <person name="Dong S."/>
            <person name="Shan W."/>
            <person name="Zheng X."/>
            <person name="Dou D."/>
            <person name="Tyler B.M."/>
            <person name="Wang Y."/>
        </authorList>
    </citation>
    <scope>NUCLEOTIDE SEQUENCE</scope>
    <source>
        <strain evidence="7">P7074</strain>
        <strain evidence="8">P7076</strain>
    </source>
</reference>
<dbReference type="Pfam" id="PF16810">
    <property type="entry name" value="RXLR"/>
    <property type="match status" value="1"/>
</dbReference>
<dbReference type="KEGG" id="psoj:PHYSODRAFT_287017"/>
<evidence type="ECO:0000313" key="8">
    <source>
        <dbReference type="EMBL" id="AEK80713.1"/>
    </source>
</evidence>
<accession>E0W5I2</accession>
<gene>
    <name evidence="7" type="primary">Avh</name>
</gene>
<evidence type="ECO:0000256" key="6">
    <source>
        <dbReference type="SAM" id="Phobius"/>
    </source>
</evidence>
<sequence length="203" mass="22281">MRTTDFFLLVAISRVVCCAGLADASSGVKIPEASVQQGHFHPNNQPTRYLRGNENSIWNEDDAANTADEERAITNIDSAFTKSASFNKLKYFTKGEAELNKVKTLLKKTPSLGKMRAMSLKEAEMNKVKNIVAKNPELRRAKSLVTNPQKLTKDELKLVEKFAKEHPKEGSSIMQWIFLFSGLAVVLGVGGVVIGGTPNSGKK</sequence>
<keyword evidence="4 5" id="KW-0732">Signal</keyword>
<evidence type="ECO:0000256" key="3">
    <source>
        <dbReference type="ARBA" id="ARBA00022525"/>
    </source>
</evidence>
<dbReference type="EMBL" id="JN253900">
    <property type="protein sequence ID" value="AEK80713.1"/>
    <property type="molecule type" value="Genomic_DNA"/>
</dbReference>
<dbReference type="AlphaFoldDB" id="E0W5I2"/>